<proteinExistence type="inferred from homology"/>
<organism evidence="9 10">
    <name type="scientific">Corynebacterium glaucum</name>
    <dbReference type="NCBI Taxonomy" id="187491"/>
    <lineage>
        <taxon>Bacteria</taxon>
        <taxon>Bacillati</taxon>
        <taxon>Actinomycetota</taxon>
        <taxon>Actinomycetes</taxon>
        <taxon>Mycobacteriales</taxon>
        <taxon>Corynebacteriaceae</taxon>
        <taxon>Corynebacterium</taxon>
    </lineage>
</organism>
<comment type="similarity">
    <text evidence="1 5">Belongs to the peptidase S8 family.</text>
</comment>
<dbReference type="PROSITE" id="PS00136">
    <property type="entry name" value="SUBTILASE_ASP"/>
    <property type="match status" value="1"/>
</dbReference>
<feature type="region of interest" description="Disordered" evidence="6">
    <location>
        <begin position="143"/>
        <end position="162"/>
    </location>
</feature>
<dbReference type="PANTHER" id="PTHR43806">
    <property type="entry name" value="PEPTIDASE S8"/>
    <property type="match status" value="1"/>
</dbReference>
<evidence type="ECO:0000256" key="5">
    <source>
        <dbReference type="RuleBase" id="RU003355"/>
    </source>
</evidence>
<gene>
    <name evidence="9" type="primary">apr</name>
    <name evidence="9" type="ORF">CGLAU_02155</name>
</gene>
<dbReference type="KEGG" id="cgv:CGLAU_02155"/>
<dbReference type="InterPro" id="IPR023827">
    <property type="entry name" value="Peptidase_S8_Asp-AS"/>
</dbReference>
<keyword evidence="3 5" id="KW-0378">Hydrolase</keyword>
<keyword evidence="2 5" id="KW-0645">Protease</keyword>
<name>A0A1Q2HU87_9CORY</name>
<dbReference type="AlphaFoldDB" id="A0A1Q2HU87"/>
<evidence type="ECO:0000256" key="7">
    <source>
        <dbReference type="SAM" id="SignalP"/>
    </source>
</evidence>
<evidence type="ECO:0000256" key="4">
    <source>
        <dbReference type="ARBA" id="ARBA00022825"/>
    </source>
</evidence>
<dbReference type="InterPro" id="IPR036852">
    <property type="entry name" value="Peptidase_S8/S53_dom_sf"/>
</dbReference>
<accession>A0A1Q2HU87</accession>
<feature type="signal peptide" evidence="7">
    <location>
        <begin position="1"/>
        <end position="33"/>
    </location>
</feature>
<dbReference type="EMBL" id="CP019688">
    <property type="protein sequence ID" value="AQQ14416.1"/>
    <property type="molecule type" value="Genomic_DNA"/>
</dbReference>
<keyword evidence="7" id="KW-0732">Signal</keyword>
<dbReference type="GO" id="GO:0004252">
    <property type="term" value="F:serine-type endopeptidase activity"/>
    <property type="evidence" value="ECO:0007669"/>
    <property type="project" value="UniProtKB-EC"/>
</dbReference>
<dbReference type="InterPro" id="IPR015500">
    <property type="entry name" value="Peptidase_S8_subtilisin-rel"/>
</dbReference>
<feature type="domain" description="Peptidase S8/S53" evidence="8">
    <location>
        <begin position="66"/>
        <end position="338"/>
    </location>
</feature>
<dbReference type="Proteomes" id="UP000217209">
    <property type="component" value="Chromosome"/>
</dbReference>
<dbReference type="EC" id="3.4.21.62" evidence="9"/>
<evidence type="ECO:0000259" key="8">
    <source>
        <dbReference type="Pfam" id="PF00082"/>
    </source>
</evidence>
<reference evidence="9 10" key="1">
    <citation type="submission" date="2016-12" db="EMBL/GenBank/DDBJ databases">
        <authorList>
            <person name="Song W.-J."/>
            <person name="Kurnit D.M."/>
        </authorList>
    </citation>
    <scope>NUCLEOTIDE SEQUENCE [LARGE SCALE GENOMIC DNA]</scope>
    <source>
        <strain evidence="9 10">DSM 30827</strain>
    </source>
</reference>
<protein>
    <submittedName>
        <fullName evidence="9">Subtilisin</fullName>
        <ecNumber evidence="9">3.4.21.62</ecNumber>
    </submittedName>
</protein>
<dbReference type="InterPro" id="IPR050131">
    <property type="entry name" value="Peptidase_S8_subtilisin-like"/>
</dbReference>
<evidence type="ECO:0000256" key="3">
    <source>
        <dbReference type="ARBA" id="ARBA00022801"/>
    </source>
</evidence>
<dbReference type="InterPro" id="IPR000209">
    <property type="entry name" value="Peptidase_S8/S53_dom"/>
</dbReference>
<dbReference type="PANTHER" id="PTHR43806:SF11">
    <property type="entry name" value="CEREVISIN-RELATED"/>
    <property type="match status" value="1"/>
</dbReference>
<dbReference type="PRINTS" id="PR00723">
    <property type="entry name" value="SUBTILISIN"/>
</dbReference>
<dbReference type="Pfam" id="PF00082">
    <property type="entry name" value="Peptidase_S8"/>
    <property type="match status" value="1"/>
</dbReference>
<evidence type="ECO:0000313" key="9">
    <source>
        <dbReference type="EMBL" id="AQQ14416.1"/>
    </source>
</evidence>
<sequence precursor="true">MGRPPRRIRAARFWASTGVAAFAALSLAPAADAQDYACKEPAHIGTDALPAGDPALDQAHRFATGASVRVAVIDTGVASHPELGNVIAGRDFVDPAAPDPQFDCDSHGTVVAGIIAGRSRGVAPGAEVVSIRQTSAHYRERTVTAPGTDPWTDPGEDTEAADSGGTLQTLADAIHNALDEHAKVINISVVSCLPPEVAKRVDTRVVDAALARAEAEGAVVVAAAGNASDECQDGYTVVPAHSPTVIAVGARADDYSLASYSVPAPDRSVSAPGQVEAALASDGSGWAAGTHGTKGTVTPYTGTSFAAPMVSGAVALLRERHPHLNPAEIRELIYAAAEPGDGAVDPYGVITHLPADSAEEAAPLLITPTAEESSDVAVRGWVLAAAALALLTAAAVANTWRRALPHA</sequence>
<dbReference type="Gene3D" id="3.40.50.200">
    <property type="entry name" value="Peptidase S8/S53 domain"/>
    <property type="match status" value="1"/>
</dbReference>
<evidence type="ECO:0000313" key="10">
    <source>
        <dbReference type="Proteomes" id="UP000217209"/>
    </source>
</evidence>
<dbReference type="RefSeq" id="WP_232507154.1">
    <property type="nucleotide sequence ID" value="NZ_CP019688.1"/>
</dbReference>
<dbReference type="PROSITE" id="PS00138">
    <property type="entry name" value="SUBTILASE_SER"/>
    <property type="match status" value="1"/>
</dbReference>
<keyword evidence="10" id="KW-1185">Reference proteome</keyword>
<dbReference type="SUPFAM" id="SSF52743">
    <property type="entry name" value="Subtilisin-like"/>
    <property type="match status" value="1"/>
</dbReference>
<evidence type="ECO:0000256" key="1">
    <source>
        <dbReference type="ARBA" id="ARBA00011073"/>
    </source>
</evidence>
<feature type="chain" id="PRO_5012410951" evidence="7">
    <location>
        <begin position="34"/>
        <end position="407"/>
    </location>
</feature>
<dbReference type="InterPro" id="IPR023828">
    <property type="entry name" value="Peptidase_S8_Ser-AS"/>
</dbReference>
<keyword evidence="4 5" id="KW-0720">Serine protease</keyword>
<evidence type="ECO:0000256" key="2">
    <source>
        <dbReference type="ARBA" id="ARBA00022670"/>
    </source>
</evidence>
<dbReference type="PROSITE" id="PS00137">
    <property type="entry name" value="SUBTILASE_HIS"/>
    <property type="match status" value="1"/>
</dbReference>
<dbReference type="InterPro" id="IPR022398">
    <property type="entry name" value="Peptidase_S8_His-AS"/>
</dbReference>
<dbReference type="GO" id="GO:0006508">
    <property type="term" value="P:proteolysis"/>
    <property type="evidence" value="ECO:0007669"/>
    <property type="project" value="UniProtKB-KW"/>
</dbReference>
<evidence type="ECO:0000256" key="6">
    <source>
        <dbReference type="SAM" id="MobiDB-lite"/>
    </source>
</evidence>